<name>A0A8S0RBG2_OLEEU</name>
<evidence type="ECO:0000256" key="4">
    <source>
        <dbReference type="ARBA" id="ARBA00023125"/>
    </source>
</evidence>
<dbReference type="Pfam" id="PF03106">
    <property type="entry name" value="WRKY"/>
    <property type="match status" value="1"/>
</dbReference>
<dbReference type="EMBL" id="CACTIH010002388">
    <property type="protein sequence ID" value="CAA2976254.1"/>
    <property type="molecule type" value="Genomic_DNA"/>
</dbReference>
<keyword evidence="4" id="KW-0238">DNA-binding</keyword>
<accession>A0A8S0RBG2</accession>
<dbReference type="FunFam" id="2.20.25.80:FF:000006">
    <property type="entry name" value="WRKY transcription factor"/>
    <property type="match status" value="1"/>
</dbReference>
<feature type="domain" description="WRKY" evidence="7">
    <location>
        <begin position="112"/>
        <end position="177"/>
    </location>
</feature>
<dbReference type="InterPro" id="IPR036576">
    <property type="entry name" value="WRKY_dom_sf"/>
</dbReference>
<dbReference type="PANTHER" id="PTHR31221">
    <property type="entry name" value="WRKY TRANSCRIPTION FACTOR PROTEIN 1-RELATED"/>
    <property type="match status" value="1"/>
</dbReference>
<dbReference type="Gramene" id="OE9A116154T1">
    <property type="protein sequence ID" value="OE9A116154C1"/>
    <property type="gene ID" value="OE9A116154"/>
</dbReference>
<dbReference type="OrthoDB" id="652816at2759"/>
<dbReference type="PANTHER" id="PTHR31221:SF42">
    <property type="entry name" value="WRKY TRANSCRIPTION FACTOR 49-RELATED"/>
    <property type="match status" value="1"/>
</dbReference>
<gene>
    <name evidence="8" type="ORF">OLEA9_A116154</name>
</gene>
<evidence type="ECO:0000256" key="3">
    <source>
        <dbReference type="ARBA" id="ARBA00023015"/>
    </source>
</evidence>
<keyword evidence="9" id="KW-1185">Reference proteome</keyword>
<dbReference type="SMART" id="SM00774">
    <property type="entry name" value="WRKY"/>
    <property type="match status" value="1"/>
</dbReference>
<sequence>MEALKSISLSEGFEDDLIKELFDNESPLFMPYQETSMETNSITSTDSSINPQVVSALHSSPTIQDDIERALLNTNYGIQPVAISEACRTSLMLERGLNREQESKHTMRIKCCGNVMSDDGYKWRKYGQKSIKNSPHPRSYYRCTNPRCSAKKQVERSSDDPDILIITYEGLHLHFAYPFLLLNPLDQIDPPTKKQKGHRPISPAQDYSAEANQIFSSSPVLGELDGPELPGPQGLLEDVVPLLIRKPLVNAAFSNSSSSESSSSPTSHTSFSWSLDDSSLGFHTNM</sequence>
<keyword evidence="2" id="KW-0677">Repeat</keyword>
<keyword evidence="3" id="KW-0805">Transcription regulation</keyword>
<dbReference type="SUPFAM" id="SSF118290">
    <property type="entry name" value="WRKY DNA-binding domain"/>
    <property type="match status" value="1"/>
</dbReference>
<comment type="caution">
    <text evidence="8">The sequence shown here is derived from an EMBL/GenBank/DDBJ whole genome shotgun (WGS) entry which is preliminary data.</text>
</comment>
<dbReference type="PROSITE" id="PS50811">
    <property type="entry name" value="WRKY"/>
    <property type="match status" value="1"/>
</dbReference>
<dbReference type="GO" id="GO:0005634">
    <property type="term" value="C:nucleus"/>
    <property type="evidence" value="ECO:0007669"/>
    <property type="project" value="UniProtKB-SubCell"/>
</dbReference>
<evidence type="ECO:0000313" key="9">
    <source>
        <dbReference type="Proteomes" id="UP000594638"/>
    </source>
</evidence>
<protein>
    <submittedName>
        <fullName evidence="8">Probable WRKY transcription factor 49</fullName>
    </submittedName>
</protein>
<evidence type="ECO:0000313" key="8">
    <source>
        <dbReference type="EMBL" id="CAA2976254.1"/>
    </source>
</evidence>
<evidence type="ECO:0000256" key="5">
    <source>
        <dbReference type="ARBA" id="ARBA00023163"/>
    </source>
</evidence>
<dbReference type="GO" id="GO:0003700">
    <property type="term" value="F:DNA-binding transcription factor activity"/>
    <property type="evidence" value="ECO:0007669"/>
    <property type="project" value="InterPro"/>
</dbReference>
<comment type="subcellular location">
    <subcellularLocation>
        <location evidence="1">Nucleus</location>
    </subcellularLocation>
</comment>
<proteinExistence type="predicted"/>
<dbReference type="InterPro" id="IPR003657">
    <property type="entry name" value="WRKY_dom"/>
</dbReference>
<dbReference type="Gene3D" id="2.20.25.80">
    <property type="entry name" value="WRKY domain"/>
    <property type="match status" value="1"/>
</dbReference>
<evidence type="ECO:0000256" key="2">
    <source>
        <dbReference type="ARBA" id="ARBA00022737"/>
    </source>
</evidence>
<reference evidence="8 9" key="1">
    <citation type="submission" date="2019-12" db="EMBL/GenBank/DDBJ databases">
        <authorList>
            <person name="Alioto T."/>
            <person name="Alioto T."/>
            <person name="Gomez Garrido J."/>
        </authorList>
    </citation>
    <scope>NUCLEOTIDE SEQUENCE [LARGE SCALE GENOMIC DNA]</scope>
</reference>
<evidence type="ECO:0000259" key="7">
    <source>
        <dbReference type="PROSITE" id="PS50811"/>
    </source>
</evidence>
<evidence type="ECO:0000256" key="6">
    <source>
        <dbReference type="ARBA" id="ARBA00023242"/>
    </source>
</evidence>
<organism evidence="8 9">
    <name type="scientific">Olea europaea subsp. europaea</name>
    <dbReference type="NCBI Taxonomy" id="158383"/>
    <lineage>
        <taxon>Eukaryota</taxon>
        <taxon>Viridiplantae</taxon>
        <taxon>Streptophyta</taxon>
        <taxon>Embryophyta</taxon>
        <taxon>Tracheophyta</taxon>
        <taxon>Spermatophyta</taxon>
        <taxon>Magnoliopsida</taxon>
        <taxon>eudicotyledons</taxon>
        <taxon>Gunneridae</taxon>
        <taxon>Pentapetalae</taxon>
        <taxon>asterids</taxon>
        <taxon>lamiids</taxon>
        <taxon>Lamiales</taxon>
        <taxon>Oleaceae</taxon>
        <taxon>Oleeae</taxon>
        <taxon>Olea</taxon>
    </lineage>
</organism>
<evidence type="ECO:0000256" key="1">
    <source>
        <dbReference type="ARBA" id="ARBA00004123"/>
    </source>
</evidence>
<keyword evidence="6" id="KW-0539">Nucleus</keyword>
<dbReference type="GO" id="GO:0043565">
    <property type="term" value="F:sequence-specific DNA binding"/>
    <property type="evidence" value="ECO:0007669"/>
    <property type="project" value="InterPro"/>
</dbReference>
<keyword evidence="5" id="KW-0804">Transcription</keyword>
<dbReference type="AlphaFoldDB" id="A0A8S0RBG2"/>
<dbReference type="Proteomes" id="UP000594638">
    <property type="component" value="Unassembled WGS sequence"/>
</dbReference>
<dbReference type="InterPro" id="IPR044810">
    <property type="entry name" value="WRKY_plant"/>
</dbReference>